<name>A0A1G2G3G7_9BACT</name>
<sequence>MPQAKKPRRVVELSRTNRRLLEEICEGYGSRKEAHKDPNFVLQILLEYINQRKGSVSAMLSFMLDDIKPHVLEYYRERQQERRYKLPDRRKKAA</sequence>
<accession>A0A1G2G3G7</accession>
<dbReference type="Proteomes" id="UP000177480">
    <property type="component" value="Unassembled WGS sequence"/>
</dbReference>
<comment type="caution">
    <text evidence="1">The sequence shown here is derived from an EMBL/GenBank/DDBJ whole genome shotgun (WGS) entry which is preliminary data.</text>
</comment>
<evidence type="ECO:0000313" key="2">
    <source>
        <dbReference type="Proteomes" id="UP000177480"/>
    </source>
</evidence>
<dbReference type="AlphaFoldDB" id="A0A1G2G3G7"/>
<reference evidence="1 2" key="1">
    <citation type="journal article" date="2016" name="Nat. Commun.">
        <title>Thousands of microbial genomes shed light on interconnected biogeochemical processes in an aquifer system.</title>
        <authorList>
            <person name="Anantharaman K."/>
            <person name="Brown C.T."/>
            <person name="Hug L.A."/>
            <person name="Sharon I."/>
            <person name="Castelle C.J."/>
            <person name="Probst A.J."/>
            <person name="Thomas B.C."/>
            <person name="Singh A."/>
            <person name="Wilkins M.J."/>
            <person name="Karaoz U."/>
            <person name="Brodie E.L."/>
            <person name="Williams K.H."/>
            <person name="Hubbard S.S."/>
            <person name="Banfield J.F."/>
        </authorList>
    </citation>
    <scope>NUCLEOTIDE SEQUENCE [LARGE SCALE GENOMIC DNA]</scope>
</reference>
<gene>
    <name evidence="1" type="ORF">A2719_05010</name>
</gene>
<evidence type="ECO:0000313" key="1">
    <source>
        <dbReference type="EMBL" id="OGZ44461.1"/>
    </source>
</evidence>
<protein>
    <submittedName>
        <fullName evidence="1">Uncharacterized protein</fullName>
    </submittedName>
</protein>
<organism evidence="1 2">
    <name type="scientific">Candidatus Ryanbacteria bacterium RIFCSPHIGHO2_01_FULL_45_22</name>
    <dbReference type="NCBI Taxonomy" id="1802114"/>
    <lineage>
        <taxon>Bacteria</taxon>
        <taxon>Candidatus Ryaniibacteriota</taxon>
    </lineage>
</organism>
<proteinExistence type="predicted"/>
<dbReference type="EMBL" id="MHNK01000002">
    <property type="protein sequence ID" value="OGZ44461.1"/>
    <property type="molecule type" value="Genomic_DNA"/>
</dbReference>